<evidence type="ECO:0000256" key="2">
    <source>
        <dbReference type="SAM" id="Phobius"/>
    </source>
</evidence>
<reference evidence="3 4" key="1">
    <citation type="journal article" date="2012" name="Proc. Natl. Acad. Sci. U.S.A.">
        <title>Comparative genomics of Ceriporiopsis subvermispora and Phanerochaete chrysosporium provide insight into selective ligninolysis.</title>
        <authorList>
            <person name="Fernandez-Fueyo E."/>
            <person name="Ruiz-Duenas F.J."/>
            <person name="Ferreira P."/>
            <person name="Floudas D."/>
            <person name="Hibbett D.S."/>
            <person name="Canessa P."/>
            <person name="Larrondo L.F."/>
            <person name="James T.Y."/>
            <person name="Seelenfreund D."/>
            <person name="Lobos S."/>
            <person name="Polanco R."/>
            <person name="Tello M."/>
            <person name="Honda Y."/>
            <person name="Watanabe T."/>
            <person name="Watanabe T."/>
            <person name="Ryu J.S."/>
            <person name="Kubicek C.P."/>
            <person name="Schmoll M."/>
            <person name="Gaskell J."/>
            <person name="Hammel K.E."/>
            <person name="St John F.J."/>
            <person name="Vanden Wymelenberg A."/>
            <person name="Sabat G."/>
            <person name="Splinter BonDurant S."/>
            <person name="Syed K."/>
            <person name="Yadav J.S."/>
            <person name="Doddapaneni H."/>
            <person name="Subramanian V."/>
            <person name="Lavin J.L."/>
            <person name="Oguiza J.A."/>
            <person name="Perez G."/>
            <person name="Pisabarro A.G."/>
            <person name="Ramirez L."/>
            <person name="Santoyo F."/>
            <person name="Master E."/>
            <person name="Coutinho P.M."/>
            <person name="Henrissat B."/>
            <person name="Lombard V."/>
            <person name="Magnuson J.K."/>
            <person name="Kuees U."/>
            <person name="Hori C."/>
            <person name="Igarashi K."/>
            <person name="Samejima M."/>
            <person name="Held B.W."/>
            <person name="Barry K.W."/>
            <person name="LaButti K.M."/>
            <person name="Lapidus A."/>
            <person name="Lindquist E.A."/>
            <person name="Lucas S.M."/>
            <person name="Riley R."/>
            <person name="Salamov A.A."/>
            <person name="Hoffmeister D."/>
            <person name="Schwenk D."/>
            <person name="Hadar Y."/>
            <person name="Yarden O."/>
            <person name="de Vries R.P."/>
            <person name="Wiebenga A."/>
            <person name="Stenlid J."/>
            <person name="Eastwood D."/>
            <person name="Grigoriev I.V."/>
            <person name="Berka R.M."/>
            <person name="Blanchette R.A."/>
            <person name="Kersten P."/>
            <person name="Martinez A.T."/>
            <person name="Vicuna R."/>
            <person name="Cullen D."/>
        </authorList>
    </citation>
    <scope>NUCLEOTIDE SEQUENCE [LARGE SCALE GENOMIC DNA]</scope>
    <source>
        <strain evidence="3 4">B</strain>
    </source>
</reference>
<dbReference type="STRING" id="914234.M2R433"/>
<gene>
    <name evidence="3" type="ORF">CERSUDRAFT_98952</name>
</gene>
<dbReference type="SUPFAM" id="SSF52058">
    <property type="entry name" value="L domain-like"/>
    <property type="match status" value="1"/>
</dbReference>
<dbReference type="EMBL" id="KB445808">
    <property type="protein sequence ID" value="EMD32942.1"/>
    <property type="molecule type" value="Genomic_DNA"/>
</dbReference>
<feature type="transmembrane region" description="Helical" evidence="2">
    <location>
        <begin position="133"/>
        <end position="154"/>
    </location>
</feature>
<keyword evidence="2" id="KW-0472">Membrane</keyword>
<evidence type="ECO:0000256" key="1">
    <source>
        <dbReference type="SAM" id="MobiDB-lite"/>
    </source>
</evidence>
<dbReference type="InterPro" id="IPR032675">
    <property type="entry name" value="LRR_dom_sf"/>
</dbReference>
<sequence>MVSDSAPPRISLDSWLKTHEPLSITIPPPDYPVEVSRFSPDSPPMPSRQSTWTNTVTTKSTRDGRDAEAAKPGQPQGRVRDRLTKFFNVRLGGMREPDLVPIQPTQYPAPGYAHCGNCDCRHERARKRKHRRLLLFVLAIVLLYLMGNVVFLNVRVLDMQDLYLEMVTGAVDTQSMPTSLSTAAQQCLSQYELNAPTDPSGYPCSTCYSVLQAVPSNFSSGDPQDAQQIQNAIQFCGLRSIFENANSDGQTALTNGGWVKDVRFCAWSGVSCDGYGRVSSLQLSFPAVPASIPSDIGGLTALEFMQITGDTNVPAGDLPSTFTSLSSLLTLDLQSSAMTSLPDDLFNSLSKLTTLTLVRNNQMGGDLPSSLFDLPLQNLVVNNQPLNNPLSALSTSNILRSSLKLIDLSSTSLFGTIPSSISSLSALSELHLDSNNISNPLPPSFPPLLQILALSNNTGLSGMVSGSFCALSNLQTCDLHGTGLSTAGNCSICQFD</sequence>
<dbReference type="HOGENOM" id="CLU_018786_1_0_1"/>
<feature type="region of interest" description="Disordered" evidence="1">
    <location>
        <begin position="1"/>
        <end position="78"/>
    </location>
</feature>
<organism evidence="3 4">
    <name type="scientific">Ceriporiopsis subvermispora (strain B)</name>
    <name type="common">White-rot fungus</name>
    <name type="synonym">Gelatoporia subvermispora</name>
    <dbReference type="NCBI Taxonomy" id="914234"/>
    <lineage>
        <taxon>Eukaryota</taxon>
        <taxon>Fungi</taxon>
        <taxon>Dikarya</taxon>
        <taxon>Basidiomycota</taxon>
        <taxon>Agaricomycotina</taxon>
        <taxon>Agaricomycetes</taxon>
        <taxon>Polyporales</taxon>
        <taxon>Gelatoporiaceae</taxon>
        <taxon>Gelatoporia</taxon>
    </lineage>
</organism>
<dbReference type="AlphaFoldDB" id="M2R433"/>
<feature type="compositionally biased region" description="Basic and acidic residues" evidence="1">
    <location>
        <begin position="60"/>
        <end position="69"/>
    </location>
</feature>
<evidence type="ECO:0008006" key="5">
    <source>
        <dbReference type="Google" id="ProtNLM"/>
    </source>
</evidence>
<evidence type="ECO:0000313" key="3">
    <source>
        <dbReference type="EMBL" id="EMD32942.1"/>
    </source>
</evidence>
<dbReference type="OrthoDB" id="676979at2759"/>
<name>M2R433_CERS8</name>
<dbReference type="Proteomes" id="UP000016930">
    <property type="component" value="Unassembled WGS sequence"/>
</dbReference>
<dbReference type="PANTHER" id="PTHR48057">
    <property type="entry name" value="LEUCINE-RICH REPEAT SERINE/THREONINE-PROTEIN KINASE 1"/>
    <property type="match status" value="1"/>
</dbReference>
<dbReference type="InterPro" id="IPR052595">
    <property type="entry name" value="LRRC69/RLP"/>
</dbReference>
<dbReference type="Gene3D" id="3.80.10.10">
    <property type="entry name" value="Ribonuclease Inhibitor"/>
    <property type="match status" value="2"/>
</dbReference>
<keyword evidence="2" id="KW-0812">Transmembrane</keyword>
<accession>M2R433</accession>
<keyword evidence="4" id="KW-1185">Reference proteome</keyword>
<proteinExistence type="predicted"/>
<protein>
    <recommendedName>
        <fullName evidence="5">Leucine-rich repeat-containing N-terminal plant-type domain-containing protein</fullName>
    </recommendedName>
</protein>
<evidence type="ECO:0000313" key="4">
    <source>
        <dbReference type="Proteomes" id="UP000016930"/>
    </source>
</evidence>
<keyword evidence="2" id="KW-1133">Transmembrane helix</keyword>